<name>A0A5J4X911_9EUKA</name>
<reference evidence="2 3" key="1">
    <citation type="submission" date="2019-03" db="EMBL/GenBank/DDBJ databases">
        <title>Single cell metagenomics reveals metabolic interactions within the superorganism composed of flagellate Streblomastix strix and complex community of Bacteroidetes bacteria on its surface.</title>
        <authorList>
            <person name="Treitli S.C."/>
            <person name="Kolisko M."/>
            <person name="Husnik F."/>
            <person name="Keeling P."/>
            <person name="Hampl V."/>
        </authorList>
    </citation>
    <scope>NUCLEOTIDE SEQUENCE [LARGE SCALE GENOMIC DNA]</scope>
    <source>
        <strain evidence="2">ST1C</strain>
    </source>
</reference>
<feature type="compositionally biased region" description="Acidic residues" evidence="1">
    <location>
        <begin position="158"/>
        <end position="168"/>
    </location>
</feature>
<evidence type="ECO:0000313" key="3">
    <source>
        <dbReference type="Proteomes" id="UP000324800"/>
    </source>
</evidence>
<evidence type="ECO:0000313" key="2">
    <source>
        <dbReference type="EMBL" id="KAA6403748.1"/>
    </source>
</evidence>
<dbReference type="AlphaFoldDB" id="A0A5J4X911"/>
<accession>A0A5J4X911</accession>
<evidence type="ECO:0000256" key="1">
    <source>
        <dbReference type="SAM" id="MobiDB-lite"/>
    </source>
</evidence>
<sequence>METVGGNGFNNVCFKQNLVDAPVLWGQNMISQECFIGQNKSVVFTLYDNFGRKVPTAGSKGPARSTELPTSTTIASIASTIIATTNGYHIGGSIKELIDFHVKGHRNCLRTARSKYNICWFYAYNIFKYPDTPEKRIKEHSREHIAKEHMAKFYDVNEAADESSDETINEPVEVPEFNNLQQD</sequence>
<protein>
    <submittedName>
        <fullName evidence="2">Uncharacterized protein</fullName>
    </submittedName>
</protein>
<organism evidence="2 3">
    <name type="scientific">Streblomastix strix</name>
    <dbReference type="NCBI Taxonomy" id="222440"/>
    <lineage>
        <taxon>Eukaryota</taxon>
        <taxon>Metamonada</taxon>
        <taxon>Preaxostyla</taxon>
        <taxon>Oxymonadida</taxon>
        <taxon>Streblomastigidae</taxon>
        <taxon>Streblomastix</taxon>
    </lineage>
</organism>
<dbReference type="EMBL" id="SNRW01000066">
    <property type="protein sequence ID" value="KAA6403748.1"/>
    <property type="molecule type" value="Genomic_DNA"/>
</dbReference>
<comment type="caution">
    <text evidence="2">The sequence shown here is derived from an EMBL/GenBank/DDBJ whole genome shotgun (WGS) entry which is preliminary data.</text>
</comment>
<feature type="region of interest" description="Disordered" evidence="1">
    <location>
        <begin position="158"/>
        <end position="183"/>
    </location>
</feature>
<gene>
    <name evidence="2" type="ORF">EZS28_000728</name>
</gene>
<proteinExistence type="predicted"/>
<dbReference type="Proteomes" id="UP000324800">
    <property type="component" value="Unassembled WGS sequence"/>
</dbReference>